<evidence type="ECO:0000256" key="4">
    <source>
        <dbReference type="ARBA" id="ARBA00022679"/>
    </source>
</evidence>
<evidence type="ECO:0000256" key="6">
    <source>
        <dbReference type="PROSITE-ProRule" id="PRU00050"/>
    </source>
</evidence>
<dbReference type="Pfam" id="PF08447">
    <property type="entry name" value="PAS_3"/>
    <property type="match status" value="1"/>
</dbReference>
<dbReference type="SMART" id="SM00387">
    <property type="entry name" value="HATPase_c"/>
    <property type="match status" value="1"/>
</dbReference>
<dbReference type="InterPro" id="IPR050903">
    <property type="entry name" value="Bact_Chemotaxis_MeTrfase"/>
</dbReference>
<evidence type="ECO:0000313" key="14">
    <source>
        <dbReference type="EMBL" id="NIJ44979.1"/>
    </source>
</evidence>
<evidence type="ECO:0000259" key="11">
    <source>
        <dbReference type="PROSITE" id="PS50113"/>
    </source>
</evidence>
<dbReference type="Pfam" id="PF13596">
    <property type="entry name" value="PAS_10"/>
    <property type="match status" value="1"/>
</dbReference>
<feature type="active site" evidence="6">
    <location>
        <position position="43"/>
    </location>
</feature>
<dbReference type="Pfam" id="PF13426">
    <property type="entry name" value="PAS_9"/>
    <property type="match status" value="1"/>
</dbReference>
<dbReference type="SUPFAM" id="SSF52172">
    <property type="entry name" value="CheY-like"/>
    <property type="match status" value="1"/>
</dbReference>
<dbReference type="SUPFAM" id="SSF55785">
    <property type="entry name" value="PYP-like sensor domain (PAS domain)"/>
    <property type="match status" value="2"/>
</dbReference>
<dbReference type="InterPro" id="IPR022641">
    <property type="entry name" value="CheR_N"/>
</dbReference>
<dbReference type="PROSITE" id="PS50110">
    <property type="entry name" value="RESPONSE_REGULATORY"/>
    <property type="match status" value="1"/>
</dbReference>
<dbReference type="NCBIfam" id="TIGR00229">
    <property type="entry name" value="sensory_box"/>
    <property type="match status" value="2"/>
</dbReference>
<feature type="domain" description="CheB-type methylesterase" evidence="12">
    <location>
        <begin position="9"/>
        <end position="184"/>
    </location>
</feature>
<dbReference type="Pfam" id="PF00512">
    <property type="entry name" value="HisKA"/>
    <property type="match status" value="1"/>
</dbReference>
<feature type="coiled-coil region" evidence="8">
    <location>
        <begin position="646"/>
        <end position="719"/>
    </location>
</feature>
<dbReference type="Gene3D" id="3.40.50.150">
    <property type="entry name" value="Vaccinia Virus protein VP39"/>
    <property type="match status" value="1"/>
</dbReference>
<dbReference type="SUPFAM" id="SSF52738">
    <property type="entry name" value="Methylesterase CheB, C-terminal domain"/>
    <property type="match status" value="1"/>
</dbReference>
<feature type="modified residue" description="4-aspartylphosphate" evidence="7">
    <location>
        <position position="1416"/>
    </location>
</feature>
<feature type="domain" description="Histidine kinase" evidence="9">
    <location>
        <begin position="1117"/>
        <end position="1338"/>
    </location>
</feature>
<dbReference type="SUPFAM" id="SSF47757">
    <property type="entry name" value="Chemotaxis receptor methyltransferase CheR, N-terminal domain"/>
    <property type="match status" value="1"/>
</dbReference>
<dbReference type="CDD" id="cd00082">
    <property type="entry name" value="HisKA"/>
    <property type="match status" value="1"/>
</dbReference>
<dbReference type="PROSITE" id="PS50113">
    <property type="entry name" value="PAC"/>
    <property type="match status" value="1"/>
</dbReference>
<evidence type="ECO:0000259" key="10">
    <source>
        <dbReference type="PROSITE" id="PS50110"/>
    </source>
</evidence>
<dbReference type="EMBL" id="JAASQL010000001">
    <property type="protein sequence ID" value="NIJ44979.1"/>
    <property type="molecule type" value="Genomic_DNA"/>
</dbReference>
<dbReference type="CDD" id="cd17536">
    <property type="entry name" value="REC_YesN-like"/>
    <property type="match status" value="1"/>
</dbReference>
<dbReference type="EC" id="2.1.1.80" evidence="14"/>
<keyword evidence="4 14" id="KW-0808">Transferase</keyword>
<dbReference type="Gene3D" id="3.30.450.20">
    <property type="entry name" value="PAS domain"/>
    <property type="match status" value="3"/>
</dbReference>
<evidence type="ECO:0000256" key="8">
    <source>
        <dbReference type="SAM" id="Coils"/>
    </source>
</evidence>
<comment type="caution">
    <text evidence="14">The sequence shown here is derived from an EMBL/GenBank/DDBJ whole genome shotgun (WGS) entry which is preliminary data.</text>
</comment>
<dbReference type="Pfam" id="PF01739">
    <property type="entry name" value="CheR"/>
    <property type="match status" value="1"/>
</dbReference>
<dbReference type="InterPro" id="IPR000673">
    <property type="entry name" value="Sig_transdc_resp-reg_Me-estase"/>
</dbReference>
<evidence type="ECO:0000256" key="2">
    <source>
        <dbReference type="ARBA" id="ARBA00001541"/>
    </source>
</evidence>
<comment type="catalytic activity">
    <reaction evidence="2">
        <text>L-glutamyl-[protein] + S-adenosyl-L-methionine = [protein]-L-glutamate 5-O-methyl ester + S-adenosyl-L-homocysteine</text>
        <dbReference type="Rhea" id="RHEA:24452"/>
        <dbReference type="Rhea" id="RHEA-COMP:10208"/>
        <dbReference type="Rhea" id="RHEA-COMP:10311"/>
        <dbReference type="ChEBI" id="CHEBI:29973"/>
        <dbReference type="ChEBI" id="CHEBI:57856"/>
        <dbReference type="ChEBI" id="CHEBI:59789"/>
        <dbReference type="ChEBI" id="CHEBI:82795"/>
        <dbReference type="EC" id="2.1.1.80"/>
    </reaction>
</comment>
<reference evidence="14 15" key="1">
    <citation type="submission" date="2020-03" db="EMBL/GenBank/DDBJ databases">
        <title>Genomic Encyclopedia of Type Strains, Phase IV (KMG-IV): sequencing the most valuable type-strain genomes for metagenomic binning, comparative biology and taxonomic classification.</title>
        <authorList>
            <person name="Goeker M."/>
        </authorList>
    </citation>
    <scope>NUCLEOTIDE SEQUENCE [LARGE SCALE GENOMIC DNA]</scope>
    <source>
        <strain evidence="14 15">DSM 101599</strain>
    </source>
</reference>
<dbReference type="InterPro" id="IPR003594">
    <property type="entry name" value="HATPase_dom"/>
</dbReference>
<dbReference type="Gene3D" id="1.10.155.10">
    <property type="entry name" value="Chemotaxis receptor methyltransferase CheR, N-terminal domain"/>
    <property type="match status" value="1"/>
</dbReference>
<dbReference type="InterPro" id="IPR036804">
    <property type="entry name" value="CheR_N_sf"/>
</dbReference>
<dbReference type="Pfam" id="PF00072">
    <property type="entry name" value="Response_reg"/>
    <property type="match status" value="1"/>
</dbReference>
<dbReference type="SMART" id="SM00138">
    <property type="entry name" value="MeTrc"/>
    <property type="match status" value="1"/>
</dbReference>
<name>A0ABX0U9E5_9FLAO</name>
<dbReference type="InterPro" id="IPR003661">
    <property type="entry name" value="HisK_dim/P_dom"/>
</dbReference>
<evidence type="ECO:0000259" key="13">
    <source>
        <dbReference type="PROSITE" id="PS50123"/>
    </source>
</evidence>
<protein>
    <submittedName>
        <fullName evidence="14">Two-component system CheB/CheR fusion protein</fullName>
        <ecNumber evidence="14">2.1.1.80</ecNumber>
        <ecNumber evidence="14">3.1.1.61</ecNumber>
    </submittedName>
</protein>
<dbReference type="Gene3D" id="3.40.50.180">
    <property type="entry name" value="Methylesterase CheB, C-terminal domain"/>
    <property type="match status" value="1"/>
</dbReference>
<dbReference type="PROSITE" id="PS50123">
    <property type="entry name" value="CHER"/>
    <property type="match status" value="1"/>
</dbReference>
<keyword evidence="7" id="KW-0597">Phosphoprotein</keyword>
<dbReference type="InterPro" id="IPR001789">
    <property type="entry name" value="Sig_transdc_resp-reg_receiver"/>
</dbReference>
<dbReference type="PANTHER" id="PTHR24422">
    <property type="entry name" value="CHEMOTAXIS PROTEIN METHYLTRANSFERASE"/>
    <property type="match status" value="1"/>
</dbReference>
<dbReference type="InterPro" id="IPR011006">
    <property type="entry name" value="CheY-like_superfamily"/>
</dbReference>
<keyword evidence="6 14" id="KW-0378">Hydrolase</keyword>
<keyword evidence="8" id="KW-0175">Coiled coil</keyword>
<dbReference type="SMART" id="SM00388">
    <property type="entry name" value="HisKA"/>
    <property type="match status" value="1"/>
</dbReference>
<evidence type="ECO:0000313" key="15">
    <source>
        <dbReference type="Proteomes" id="UP000745859"/>
    </source>
</evidence>
<dbReference type="Proteomes" id="UP000745859">
    <property type="component" value="Unassembled WGS sequence"/>
</dbReference>
<dbReference type="InterPro" id="IPR035909">
    <property type="entry name" value="CheB_C"/>
</dbReference>
<sequence>MKKNEQNFKVVAIGASAGGLDAIQQLFDQIPEDTGMAFIIIQHLSPNFVSLMPELLSKHTKMPVYTADENQTIHPNCIYLNQRNKNLQIKGTELHLIDKTPNLNLPIDIFFHTLGTEYQENSVGIILSGTGSDGSRGIKTISENNGIVIVQDPISSQFDGMPNSAIKTKLVDYVLDPEGIATVIKKIPFNNKFTSLDEELIAKSNEELLFSILDEIYKHTNINFKNYKKNTIVRRIEKRMNINNIEKIIDYLKFLRKSNTEKSALKQDFLIGVTRFFRDEEAFNVIKHKVIPNICATKKPLDTIRVWTAGCSTGEEVYSLAMLFDDYITQNKLQLDFKIFATDIDNDALSIASTGYFNINTITEIEKKYLEKYFIKSGDNISVIKNLREKIVFSNHNILSDPPFIKMDLISCRNLLIYITNNAQKKIMYNFQFALNKNGYLFLGNSESLGEISKCYDVIDTKWKVYKNISDEKFRYIETNQTNEVNTFNYHSSPLRKTSYLTDYKPKENTESAYHKYLSKKHSPDSIFIDSHFNILFIIGEAGTKLSHAEGLFQNNLLKIVKPDLAAIIRSSVQKVEKEGKDITIKNIVNKKDDKTYTFDLTIHKSKNNTDLKETYILEFSKESQDEENTIIISDFPIEEISKQHYEELEIELKATRSELQNVVEELETSNEELQSSNEELMASNEELQSTNEELQSVNEELYTVNSELQEKNKELEYLNNDITNFLNSTNIATLFLDTSLDIRKFTPSLKKHFNLQDTDIGRSITSFTSNFGEDTKLAIINDSKEVLDKLITIEKEIVDLDGNIFLKRILPFITTDKKIEGVVITIIDINQLRKTEEQLAITEKRYKNLFENLNEGFIHARIVTNENGKPIDWEYLNVNPAFEKQTGLKAIDVIGKNVSTILPNIKNDPANWIEMYGDTAITGKEQFIENYSVDFDRYYIVHVFSPKKGEFAATFADITEIKKKEQELQNNKEELQKIQEITHVGSWSLDIKTNEVLWSKELYKMYGFDFNKPVPPYPEHQKLFIKESWDTLTESLNKTIETGIPYELELKTIRKDGTEGWMWAIGEAVKDESGKIVKLRGAAQDISERKVIEEELILAKKTAENANSQKNHFVANMSHEIRTPMNAVIGFSELLKEKNINDKDKTNFLKIIDNNSKQLLNLIDDIIDIAKIESGELKIINEIFNLPKLLNEILQTVNQIKLNKNKNNIEFKLIVPKEYNHIQITTDKLRIKQVIINLLNNSLKFSEKGIITFGFNLIENNLNLFVKDEGIGIPVHKYNEIFERFKQVNYQDNAKYGGTGLGLTICKGIIDLLGGDISFTSALGVGTEFTIQIPLKPSETILIPKKEIIEKPKVDNNNVLLGKTILIAEDEKLIRIFFQQVFKNIDINLIFAENGAEAVEIYNEQHDKIDIILMDIRMPILNGFDAMQEILKNYPNTKIIVQSAFVRAEEKERALQLGAVDYVTKPIIRAELLEKIRTWL</sequence>
<accession>A0ABX0U9E5</accession>
<dbReference type="Pfam" id="PF03705">
    <property type="entry name" value="CheR_N"/>
    <property type="match status" value="1"/>
</dbReference>
<dbReference type="Pfam" id="PF02518">
    <property type="entry name" value="HATPase_c"/>
    <property type="match status" value="1"/>
</dbReference>
<comment type="catalytic activity">
    <reaction evidence="1">
        <text>ATP + protein L-histidine = ADP + protein N-phospho-L-histidine.</text>
        <dbReference type="EC" id="2.7.13.3"/>
    </reaction>
</comment>
<keyword evidence="3 14" id="KW-0489">Methyltransferase</keyword>
<evidence type="ECO:0000256" key="1">
    <source>
        <dbReference type="ARBA" id="ARBA00000085"/>
    </source>
</evidence>
<evidence type="ECO:0000256" key="3">
    <source>
        <dbReference type="ARBA" id="ARBA00022603"/>
    </source>
</evidence>
<dbReference type="Gene3D" id="2.10.70.100">
    <property type="match status" value="1"/>
</dbReference>
<gene>
    <name evidence="14" type="ORF">FHR24_001418</name>
</gene>
<dbReference type="InterPro" id="IPR036097">
    <property type="entry name" value="HisK_dim/P_sf"/>
</dbReference>
<dbReference type="RefSeq" id="WP_167185997.1">
    <property type="nucleotide sequence ID" value="NZ_JAASQL010000001.1"/>
</dbReference>
<evidence type="ECO:0000256" key="7">
    <source>
        <dbReference type="PROSITE-ProRule" id="PRU00169"/>
    </source>
</evidence>
<keyword evidence="6" id="KW-0145">Chemotaxis</keyword>
<dbReference type="InterPro" id="IPR013655">
    <property type="entry name" value="PAS_fold_3"/>
</dbReference>
<feature type="domain" description="Response regulatory" evidence="10">
    <location>
        <begin position="1365"/>
        <end position="1481"/>
    </location>
</feature>
<dbReference type="InterPro" id="IPR001610">
    <property type="entry name" value="PAC"/>
</dbReference>
<proteinExistence type="predicted"/>
<dbReference type="InterPro" id="IPR035965">
    <property type="entry name" value="PAS-like_dom_sf"/>
</dbReference>
<evidence type="ECO:0000259" key="12">
    <source>
        <dbReference type="PROSITE" id="PS50122"/>
    </source>
</evidence>
<feature type="domain" description="CheR-type methyltransferase" evidence="13">
    <location>
        <begin position="216"/>
        <end position="449"/>
    </location>
</feature>
<feature type="domain" description="PAC" evidence="11">
    <location>
        <begin position="1047"/>
        <end position="1099"/>
    </location>
</feature>
<keyword evidence="15" id="KW-1185">Reference proteome</keyword>
<dbReference type="InterPro" id="IPR000780">
    <property type="entry name" value="CheR_MeTrfase"/>
</dbReference>
<dbReference type="InterPro" id="IPR036890">
    <property type="entry name" value="HATPase_C_sf"/>
</dbReference>
<dbReference type="SUPFAM" id="SSF47384">
    <property type="entry name" value="Homodimeric domain of signal transducing histidine kinase"/>
    <property type="match status" value="1"/>
</dbReference>
<dbReference type="CDD" id="cd16434">
    <property type="entry name" value="CheB-CheR_fusion"/>
    <property type="match status" value="1"/>
</dbReference>
<dbReference type="Gene3D" id="3.40.50.2300">
    <property type="match status" value="1"/>
</dbReference>
<feature type="active site" evidence="6">
    <location>
        <position position="133"/>
    </location>
</feature>
<evidence type="ECO:0000259" key="9">
    <source>
        <dbReference type="PROSITE" id="PS50109"/>
    </source>
</evidence>
<dbReference type="CDD" id="cd16922">
    <property type="entry name" value="HATPase_EvgS-ArcB-TorS-like"/>
    <property type="match status" value="1"/>
</dbReference>
<dbReference type="EC" id="3.1.1.61" evidence="14"/>
<dbReference type="PROSITE" id="PS50122">
    <property type="entry name" value="CHEB"/>
    <property type="match status" value="1"/>
</dbReference>
<dbReference type="InterPro" id="IPR000014">
    <property type="entry name" value="PAS"/>
</dbReference>
<dbReference type="PANTHER" id="PTHR24422:SF27">
    <property type="entry name" value="PROTEIN-GLUTAMATE O-METHYLTRANSFERASE"/>
    <property type="match status" value="1"/>
</dbReference>
<dbReference type="Pfam" id="PF01339">
    <property type="entry name" value="CheB_methylest"/>
    <property type="match status" value="1"/>
</dbReference>
<dbReference type="PROSITE" id="PS50109">
    <property type="entry name" value="HIS_KIN"/>
    <property type="match status" value="1"/>
</dbReference>
<dbReference type="SMART" id="SM00448">
    <property type="entry name" value="REC"/>
    <property type="match status" value="1"/>
</dbReference>
<dbReference type="InterPro" id="IPR022642">
    <property type="entry name" value="CheR_C"/>
</dbReference>
<organism evidence="14 15">
    <name type="scientific">Wenyingzhuangia heitensis</name>
    <dbReference type="NCBI Taxonomy" id="1487859"/>
    <lineage>
        <taxon>Bacteria</taxon>
        <taxon>Pseudomonadati</taxon>
        <taxon>Bacteroidota</taxon>
        <taxon>Flavobacteriia</taxon>
        <taxon>Flavobacteriales</taxon>
        <taxon>Flavobacteriaceae</taxon>
        <taxon>Wenyingzhuangia</taxon>
    </lineage>
</organism>
<dbReference type="SUPFAM" id="SSF53335">
    <property type="entry name" value="S-adenosyl-L-methionine-dependent methyltransferases"/>
    <property type="match status" value="1"/>
</dbReference>
<dbReference type="GO" id="GO:0008983">
    <property type="term" value="F:protein-glutamate O-methyltransferase activity"/>
    <property type="evidence" value="ECO:0007669"/>
    <property type="project" value="UniProtKB-EC"/>
</dbReference>
<dbReference type="InterPro" id="IPR000700">
    <property type="entry name" value="PAS-assoc_C"/>
</dbReference>
<dbReference type="InterPro" id="IPR029063">
    <property type="entry name" value="SAM-dependent_MTases_sf"/>
</dbReference>
<dbReference type="GO" id="GO:0032259">
    <property type="term" value="P:methylation"/>
    <property type="evidence" value="ECO:0007669"/>
    <property type="project" value="UniProtKB-KW"/>
</dbReference>
<dbReference type="GO" id="GO:0008984">
    <property type="term" value="F:protein-glutamate methylesterase activity"/>
    <property type="evidence" value="ECO:0007669"/>
    <property type="project" value="UniProtKB-EC"/>
</dbReference>
<dbReference type="PRINTS" id="PR00996">
    <property type="entry name" value="CHERMTFRASE"/>
</dbReference>
<feature type="active site" evidence="6">
    <location>
        <position position="16"/>
    </location>
</feature>
<dbReference type="Gene3D" id="1.10.287.130">
    <property type="match status" value="1"/>
</dbReference>
<dbReference type="Gene3D" id="3.30.565.10">
    <property type="entry name" value="Histidine kinase-like ATPase, C-terminal domain"/>
    <property type="match status" value="1"/>
</dbReference>
<keyword evidence="5" id="KW-0949">S-adenosyl-L-methionine</keyword>
<dbReference type="InterPro" id="IPR005467">
    <property type="entry name" value="His_kinase_dom"/>
</dbReference>
<dbReference type="SMART" id="SM00086">
    <property type="entry name" value="PAC"/>
    <property type="match status" value="2"/>
</dbReference>
<dbReference type="SUPFAM" id="SSF55874">
    <property type="entry name" value="ATPase domain of HSP90 chaperone/DNA topoisomerase II/histidine kinase"/>
    <property type="match status" value="1"/>
</dbReference>
<evidence type="ECO:0000256" key="5">
    <source>
        <dbReference type="ARBA" id="ARBA00022691"/>
    </source>
</evidence>